<dbReference type="CDD" id="cd09999">
    <property type="entry name" value="Arginase-like_1"/>
    <property type="match status" value="1"/>
</dbReference>
<dbReference type="PANTHER" id="PTHR43782:SF3">
    <property type="entry name" value="ARGINASE"/>
    <property type="match status" value="1"/>
</dbReference>
<comment type="similarity">
    <text evidence="4">Belongs to the arginase family.</text>
</comment>
<evidence type="ECO:0000256" key="3">
    <source>
        <dbReference type="ARBA" id="ARBA00023211"/>
    </source>
</evidence>
<dbReference type="Pfam" id="PF00491">
    <property type="entry name" value="Arginase"/>
    <property type="match status" value="1"/>
</dbReference>
<dbReference type="InterPro" id="IPR006035">
    <property type="entry name" value="Ureohydrolase"/>
</dbReference>
<dbReference type="RefSeq" id="WP_307855442.1">
    <property type="nucleotide sequence ID" value="NZ_JAGINW010000001.1"/>
</dbReference>
<keyword evidence="2 5" id="KW-0378">Hydrolase</keyword>
<reference evidence="5 6" key="1">
    <citation type="submission" date="2021-03" db="EMBL/GenBank/DDBJ databases">
        <title>Sequencing the genomes of 1000 actinobacteria strains.</title>
        <authorList>
            <person name="Klenk H.-P."/>
        </authorList>
    </citation>
    <scope>NUCLEOTIDE SEQUENCE [LARGE SCALE GENOMIC DNA]</scope>
    <source>
        <strain evidence="5 6">DSM 46670</strain>
    </source>
</reference>
<organism evidence="5 6">
    <name type="scientific">Kibdelosporangium banguiense</name>
    <dbReference type="NCBI Taxonomy" id="1365924"/>
    <lineage>
        <taxon>Bacteria</taxon>
        <taxon>Bacillati</taxon>
        <taxon>Actinomycetota</taxon>
        <taxon>Actinomycetes</taxon>
        <taxon>Pseudonocardiales</taxon>
        <taxon>Pseudonocardiaceae</taxon>
        <taxon>Kibdelosporangium</taxon>
    </lineage>
</organism>
<protein>
    <submittedName>
        <fullName evidence="5">Arginase</fullName>
        <ecNumber evidence="5">3.5.3.1</ecNumber>
    </submittedName>
</protein>
<comment type="caution">
    <text evidence="5">The sequence shown here is derived from an EMBL/GenBank/DDBJ whole genome shotgun (WGS) entry which is preliminary data.</text>
</comment>
<gene>
    <name evidence="5" type="ORF">JOF56_007762</name>
</gene>
<dbReference type="Proteomes" id="UP001519332">
    <property type="component" value="Unassembled WGS sequence"/>
</dbReference>
<keyword evidence="1" id="KW-0479">Metal-binding</keyword>
<dbReference type="Gene3D" id="3.40.800.10">
    <property type="entry name" value="Ureohydrolase domain"/>
    <property type="match status" value="1"/>
</dbReference>
<accession>A0ABS4TSI2</accession>
<evidence type="ECO:0000256" key="2">
    <source>
        <dbReference type="ARBA" id="ARBA00022801"/>
    </source>
</evidence>
<evidence type="ECO:0000256" key="1">
    <source>
        <dbReference type="ARBA" id="ARBA00022723"/>
    </source>
</evidence>
<keyword evidence="3" id="KW-0464">Manganese</keyword>
<evidence type="ECO:0000313" key="5">
    <source>
        <dbReference type="EMBL" id="MBP2327377.1"/>
    </source>
</evidence>
<sequence length="297" mass="31869">MKKIHVLDAPSNLGLRMPGPGVVPGCYKMAGALRDCGLLGELDALDEGYVVPPRYDISDWSPGDGVFNAKAMAEYSRRLAGRVNAVVTRGDFPLVLGGDCSILLGIGMALKQYDRCGLVYFDGSADFLRLSQAGRIGAAAGETLALVTGRGQADLTNIDDLGPYFQDPDIVVLGNRDDDEDVANLAEADILGITAPGIQAMGPDEVLDRTRQRLDGRSYWVHLDVDVLDIEVMPAADAPDPGGLQYGELIDLLKPLLADERCLGMNAAIYDPDLDPDGQYARELTGMIVAAFRDRTQ</sequence>
<dbReference type="PROSITE" id="PS51409">
    <property type="entry name" value="ARGINASE_2"/>
    <property type="match status" value="1"/>
</dbReference>
<dbReference type="EC" id="3.5.3.1" evidence="5"/>
<dbReference type="SUPFAM" id="SSF52768">
    <property type="entry name" value="Arginase/deacetylase"/>
    <property type="match status" value="1"/>
</dbReference>
<evidence type="ECO:0000313" key="6">
    <source>
        <dbReference type="Proteomes" id="UP001519332"/>
    </source>
</evidence>
<keyword evidence="6" id="KW-1185">Reference proteome</keyword>
<dbReference type="PANTHER" id="PTHR43782">
    <property type="entry name" value="ARGINASE"/>
    <property type="match status" value="1"/>
</dbReference>
<dbReference type="EMBL" id="JAGINW010000001">
    <property type="protein sequence ID" value="MBP2327377.1"/>
    <property type="molecule type" value="Genomic_DNA"/>
</dbReference>
<name>A0ABS4TSI2_9PSEU</name>
<proteinExistence type="inferred from homology"/>
<evidence type="ECO:0000256" key="4">
    <source>
        <dbReference type="PROSITE-ProRule" id="PRU00742"/>
    </source>
</evidence>
<dbReference type="InterPro" id="IPR023696">
    <property type="entry name" value="Ureohydrolase_dom_sf"/>
</dbReference>
<dbReference type="GO" id="GO:0004053">
    <property type="term" value="F:arginase activity"/>
    <property type="evidence" value="ECO:0007669"/>
    <property type="project" value="UniProtKB-EC"/>
</dbReference>